<dbReference type="GO" id="GO:0010839">
    <property type="term" value="P:negative regulation of keratinocyte proliferation"/>
    <property type="evidence" value="ECO:0007669"/>
    <property type="project" value="Ensembl"/>
</dbReference>
<dbReference type="GO" id="GO:0003334">
    <property type="term" value="P:keratinocyte development"/>
    <property type="evidence" value="ECO:0007669"/>
    <property type="project" value="Ensembl"/>
</dbReference>
<feature type="compositionally biased region" description="Low complexity" evidence="2">
    <location>
        <begin position="21"/>
        <end position="48"/>
    </location>
</feature>
<organism evidence="3 4">
    <name type="scientific">Aquila chrysaetos chrysaetos</name>
    <dbReference type="NCBI Taxonomy" id="223781"/>
    <lineage>
        <taxon>Eukaryota</taxon>
        <taxon>Metazoa</taxon>
        <taxon>Chordata</taxon>
        <taxon>Craniata</taxon>
        <taxon>Vertebrata</taxon>
        <taxon>Euteleostomi</taxon>
        <taxon>Archelosauria</taxon>
        <taxon>Archosauria</taxon>
        <taxon>Dinosauria</taxon>
        <taxon>Saurischia</taxon>
        <taxon>Theropoda</taxon>
        <taxon>Coelurosauria</taxon>
        <taxon>Aves</taxon>
        <taxon>Neognathae</taxon>
        <taxon>Neoaves</taxon>
        <taxon>Telluraves</taxon>
        <taxon>Accipitrimorphae</taxon>
        <taxon>Accipitriformes</taxon>
        <taxon>Accipitridae</taxon>
        <taxon>Accipitrinae</taxon>
        <taxon>Aquila</taxon>
    </lineage>
</organism>
<dbReference type="GO" id="GO:0033630">
    <property type="term" value="P:positive regulation of cell adhesion mediated by integrin"/>
    <property type="evidence" value="ECO:0007669"/>
    <property type="project" value="Ensembl"/>
</dbReference>
<dbReference type="GO" id="GO:0043616">
    <property type="term" value="P:keratinocyte proliferation"/>
    <property type="evidence" value="ECO:0007669"/>
    <property type="project" value="Ensembl"/>
</dbReference>
<dbReference type="AlphaFoldDB" id="A0A663EY07"/>
<dbReference type="Proteomes" id="UP000472275">
    <property type="component" value="Chromosome Z"/>
</dbReference>
<feature type="coiled-coil region" evidence="1">
    <location>
        <begin position="218"/>
        <end position="331"/>
    </location>
</feature>
<dbReference type="GO" id="GO:0005634">
    <property type="term" value="C:nucleus"/>
    <property type="evidence" value="ECO:0007669"/>
    <property type="project" value="Ensembl"/>
</dbReference>
<dbReference type="GO" id="GO:0003682">
    <property type="term" value="F:chromatin binding"/>
    <property type="evidence" value="ECO:0007669"/>
    <property type="project" value="Ensembl"/>
</dbReference>
<feature type="coiled-coil region" evidence="1">
    <location>
        <begin position="439"/>
        <end position="539"/>
    </location>
</feature>
<feature type="coiled-coil region" evidence="1">
    <location>
        <begin position="97"/>
        <end position="124"/>
    </location>
</feature>
<evidence type="ECO:0000313" key="3">
    <source>
        <dbReference type="Ensembl" id="ENSACCP00020017217.1"/>
    </source>
</evidence>
<protein>
    <submittedName>
        <fullName evidence="3">Intraflagellar transport 74</fullName>
    </submittedName>
</protein>
<keyword evidence="4" id="KW-1185">Reference proteome</keyword>
<dbReference type="GO" id="GO:0035735">
    <property type="term" value="P:intraciliary transport involved in cilium assembly"/>
    <property type="evidence" value="ECO:0007669"/>
    <property type="project" value="Ensembl"/>
</dbReference>
<dbReference type="GO" id="GO:0007507">
    <property type="term" value="P:heart development"/>
    <property type="evidence" value="ECO:0007669"/>
    <property type="project" value="Ensembl"/>
</dbReference>
<sequence>MASSHRPPIARPSSRAGVGLTARPASSSRTPSTTRIGTGMPPSTSRPGSRGGSSTTGGVLSSQIKVADRPVTQQGLSGMKTAMKGPQRQIMDKTYYLGLLRSKTNELTTEINKLQEEVEMYKQEKSVYLSYEKRAEALAGEIKEFQGQLADYNMIVDILNTNTDIAEVIRDYNMLKVQNDRDAQSVDKIFTERQATEKLIQAVEEDIEHEKVVADDIIKDMSQENQAKYMEMKTANEKLSQELVAQQQELDALNVKEEALRAEIAHSQVKQEAAQLYEKLHDLEERRNQMIAEHKNMESPQEERERLLKQVKDDSQEIASMERQLTEVREKTNHFKKIIQRLDMDLENHQAGEENWKYKELKKREESMDSFLETFEEVKNQELERKAQIEASIVALLEHSSRNVNHMKQISSVTNQELKIMQEDLTFKSNEMQKSQSTAKNLITESQKLQMDLQKMELLEGKMVDELASLKDKIEQTKRELEVYNNLPALKASGEEKKKRLQDDKEKLTKRSHAFKKMMEHLNTEYETLKRELQENETHSQLTNLERKWQHHEQNNFMMKEFIATKSQESDYQPIMKNVRKLVTEYNKALIEALQNTKN</sequence>
<dbReference type="GO" id="GO:1905515">
    <property type="term" value="P:non-motile cilium assembly"/>
    <property type="evidence" value="ECO:0007669"/>
    <property type="project" value="Ensembl"/>
</dbReference>
<evidence type="ECO:0000256" key="2">
    <source>
        <dbReference type="SAM" id="MobiDB-lite"/>
    </source>
</evidence>
<dbReference type="PANTHER" id="PTHR31432">
    <property type="entry name" value="INTRAFLAGELLAR TRANSPORT PROTEIN 74 HOMOLOG"/>
    <property type="match status" value="1"/>
</dbReference>
<proteinExistence type="predicted"/>
<dbReference type="GeneTree" id="ENSGT00390000007109"/>
<evidence type="ECO:0000313" key="4">
    <source>
        <dbReference type="Proteomes" id="UP000472275"/>
    </source>
</evidence>
<dbReference type="GO" id="GO:0005929">
    <property type="term" value="C:cilium"/>
    <property type="evidence" value="ECO:0007669"/>
    <property type="project" value="Ensembl"/>
</dbReference>
<accession>A0A663EY07</accession>
<dbReference type="GO" id="GO:0005813">
    <property type="term" value="C:centrosome"/>
    <property type="evidence" value="ECO:0007669"/>
    <property type="project" value="Ensembl"/>
</dbReference>
<keyword evidence="1" id="KW-0175">Coiled coil</keyword>
<dbReference type="GO" id="GO:0048487">
    <property type="term" value="F:beta-tubulin binding"/>
    <property type="evidence" value="ECO:0007669"/>
    <property type="project" value="Ensembl"/>
</dbReference>
<dbReference type="InterPro" id="IPR029602">
    <property type="entry name" value="IFT74"/>
</dbReference>
<dbReference type="GO" id="GO:0030992">
    <property type="term" value="C:intraciliary transport particle B"/>
    <property type="evidence" value="ECO:0007669"/>
    <property type="project" value="Ensembl"/>
</dbReference>
<name>A0A663EY07_AQUCH</name>
<dbReference type="GO" id="GO:0007368">
    <property type="term" value="P:determination of left/right symmetry"/>
    <property type="evidence" value="ECO:0007669"/>
    <property type="project" value="Ensembl"/>
</dbReference>
<reference evidence="3" key="1">
    <citation type="submission" date="2025-08" db="UniProtKB">
        <authorList>
            <consortium name="Ensembl"/>
        </authorList>
    </citation>
    <scope>IDENTIFICATION</scope>
</reference>
<dbReference type="GO" id="GO:0007219">
    <property type="term" value="P:Notch signaling pathway"/>
    <property type="evidence" value="ECO:0007669"/>
    <property type="project" value="Ensembl"/>
</dbReference>
<dbReference type="Ensembl" id="ENSACCT00020017968.1">
    <property type="protein sequence ID" value="ENSACCP00020017217.1"/>
    <property type="gene ID" value="ENSACCG00020011802.1"/>
</dbReference>
<dbReference type="GO" id="GO:0045944">
    <property type="term" value="P:positive regulation of transcription by RNA polymerase II"/>
    <property type="evidence" value="ECO:0007669"/>
    <property type="project" value="Ensembl"/>
</dbReference>
<dbReference type="PANTHER" id="PTHR31432:SF0">
    <property type="entry name" value="INTRAFLAGELLAR TRANSPORT PROTEIN 74 HOMOLOG"/>
    <property type="match status" value="1"/>
</dbReference>
<evidence type="ECO:0000256" key="1">
    <source>
        <dbReference type="SAM" id="Coils"/>
    </source>
</evidence>
<reference evidence="3" key="2">
    <citation type="submission" date="2025-09" db="UniProtKB">
        <authorList>
            <consortium name="Ensembl"/>
        </authorList>
    </citation>
    <scope>IDENTIFICATION</scope>
</reference>
<feature type="region of interest" description="Disordered" evidence="2">
    <location>
        <begin position="1"/>
        <end position="65"/>
    </location>
</feature>
<dbReference type="InParanoid" id="A0A663EY07"/>